<evidence type="ECO:0000256" key="1">
    <source>
        <dbReference type="SAM" id="MobiDB-lite"/>
    </source>
</evidence>
<dbReference type="Proteomes" id="UP000241247">
    <property type="component" value="Unassembled WGS sequence"/>
</dbReference>
<protein>
    <submittedName>
        <fullName evidence="3">Cobalamin synthesis G-like protein</fullName>
    </submittedName>
</protein>
<dbReference type="PANTHER" id="PTHR37477">
    <property type="entry name" value="COBALT-PRECORRIN-5A HYDROLASE"/>
    <property type="match status" value="1"/>
</dbReference>
<sequence>MRPTRNGARIGAVETGVPAPRMSGKRGQQMRQPAHASEGQRPSIVLGLGCERGAAAAEVIALAGAALRAAGCSADALALVASLDTRAEEPAILAAACHFSVPLRTYDAATLEAETPRLANPSEVVFRHTGCHGVAEASALAAVGPQGRLVVAKLKSDHATAAIAESFQAVAAGCSPIESGASVGSQVRREA</sequence>
<dbReference type="Pfam" id="PF01890">
    <property type="entry name" value="CbiG_C"/>
    <property type="match status" value="1"/>
</dbReference>
<feature type="region of interest" description="Disordered" evidence="1">
    <location>
        <begin position="1"/>
        <end position="40"/>
    </location>
</feature>
<dbReference type="SUPFAM" id="SSF159664">
    <property type="entry name" value="CobE/GbiG C-terminal domain-like"/>
    <property type="match status" value="1"/>
</dbReference>
<dbReference type="AlphaFoldDB" id="A0A2T5B8R9"/>
<organism evidence="3 4">
    <name type="scientific">Mycoplana dimorpha</name>
    <dbReference type="NCBI Taxonomy" id="28320"/>
    <lineage>
        <taxon>Bacteria</taxon>
        <taxon>Pseudomonadati</taxon>
        <taxon>Pseudomonadota</taxon>
        <taxon>Alphaproteobacteria</taxon>
        <taxon>Hyphomicrobiales</taxon>
        <taxon>Rhizobiaceae</taxon>
        <taxon>Mycoplana</taxon>
    </lineage>
</organism>
<reference evidence="3 4" key="1">
    <citation type="submission" date="2018-04" db="EMBL/GenBank/DDBJ databases">
        <title>Genomic Encyclopedia of Type Strains, Phase IV (KMG-IV): sequencing the most valuable type-strain genomes for metagenomic binning, comparative biology and taxonomic classification.</title>
        <authorList>
            <person name="Goeker M."/>
        </authorList>
    </citation>
    <scope>NUCLEOTIDE SEQUENCE [LARGE SCALE GENOMIC DNA]</scope>
    <source>
        <strain evidence="3 4">DSM 7138</strain>
    </source>
</reference>
<dbReference type="InterPro" id="IPR036518">
    <property type="entry name" value="CobE/GbiG_C_sf"/>
</dbReference>
<evidence type="ECO:0000259" key="2">
    <source>
        <dbReference type="Pfam" id="PF01890"/>
    </source>
</evidence>
<dbReference type="Gene3D" id="3.30.420.180">
    <property type="entry name" value="CobE/GbiG C-terminal domain"/>
    <property type="match status" value="1"/>
</dbReference>
<proteinExistence type="predicted"/>
<dbReference type="PANTHER" id="PTHR37477:SF1">
    <property type="entry name" value="COBALT-PRECORRIN-5A HYDROLASE"/>
    <property type="match status" value="1"/>
</dbReference>
<evidence type="ECO:0000313" key="4">
    <source>
        <dbReference type="Proteomes" id="UP000241247"/>
    </source>
</evidence>
<dbReference type="InterPro" id="IPR052553">
    <property type="entry name" value="CbiG_hydrolase"/>
</dbReference>
<gene>
    <name evidence="3" type="ORF">C7449_104459</name>
</gene>
<comment type="caution">
    <text evidence="3">The sequence shown here is derived from an EMBL/GenBank/DDBJ whole genome shotgun (WGS) entry which is preliminary data.</text>
</comment>
<name>A0A2T5B8R9_MYCDI</name>
<dbReference type="EMBL" id="PZZZ01000004">
    <property type="protein sequence ID" value="PTM95380.1"/>
    <property type="molecule type" value="Genomic_DNA"/>
</dbReference>
<feature type="domain" description="CobE/GbiG C-terminal" evidence="2">
    <location>
        <begin position="44"/>
        <end position="164"/>
    </location>
</feature>
<keyword evidence="4" id="KW-1185">Reference proteome</keyword>
<accession>A0A2T5B8R9</accession>
<dbReference type="InterPro" id="IPR002750">
    <property type="entry name" value="CobE/GbiG_C"/>
</dbReference>
<evidence type="ECO:0000313" key="3">
    <source>
        <dbReference type="EMBL" id="PTM95380.1"/>
    </source>
</evidence>
<dbReference type="GO" id="GO:0009236">
    <property type="term" value="P:cobalamin biosynthetic process"/>
    <property type="evidence" value="ECO:0007669"/>
    <property type="project" value="InterPro"/>
</dbReference>